<keyword evidence="3 5" id="KW-0697">Rotamase</keyword>
<evidence type="ECO:0000256" key="5">
    <source>
        <dbReference type="RuleBase" id="RU363019"/>
    </source>
</evidence>
<dbReference type="CDD" id="cd00317">
    <property type="entry name" value="cyclophilin"/>
    <property type="match status" value="1"/>
</dbReference>
<dbReference type="InterPro" id="IPR029000">
    <property type="entry name" value="Cyclophilin-like_dom_sf"/>
</dbReference>
<comment type="function">
    <text evidence="1 5">PPIases accelerate the folding of proteins. It catalyzes the cis-trans isomerization of proline imidic peptide bonds in oligopeptides.</text>
</comment>
<gene>
    <name evidence="7" type="ORF">JIN83_05530</name>
</gene>
<dbReference type="EC" id="5.2.1.8" evidence="5"/>
<dbReference type="Gene3D" id="2.40.100.10">
    <property type="entry name" value="Cyclophilin-like"/>
    <property type="match status" value="1"/>
</dbReference>
<comment type="similarity">
    <text evidence="2 5">Belongs to the cyclophilin-type PPIase family.</text>
</comment>
<keyword evidence="4 5" id="KW-0413">Isomerase</keyword>
<dbReference type="PROSITE" id="PS00170">
    <property type="entry name" value="CSA_PPIASE_1"/>
    <property type="match status" value="1"/>
</dbReference>
<dbReference type="Proteomes" id="UP000634206">
    <property type="component" value="Unassembled WGS sequence"/>
</dbReference>
<dbReference type="InterPro" id="IPR020892">
    <property type="entry name" value="Cyclophilin-type_PPIase_CS"/>
</dbReference>
<evidence type="ECO:0000259" key="6">
    <source>
        <dbReference type="PROSITE" id="PS50072"/>
    </source>
</evidence>
<dbReference type="PRINTS" id="PR00153">
    <property type="entry name" value="CSAPPISMRASE"/>
</dbReference>
<dbReference type="InterPro" id="IPR044666">
    <property type="entry name" value="Cyclophilin_A-like"/>
</dbReference>
<dbReference type="GO" id="GO:0006457">
    <property type="term" value="P:protein folding"/>
    <property type="evidence" value="ECO:0007669"/>
    <property type="project" value="InterPro"/>
</dbReference>
<comment type="caution">
    <text evidence="7">The sequence shown here is derived from an EMBL/GenBank/DDBJ whole genome shotgun (WGS) entry which is preliminary data.</text>
</comment>
<dbReference type="InterPro" id="IPR024936">
    <property type="entry name" value="Cyclophilin-type_PPIase"/>
</dbReference>
<dbReference type="PROSITE" id="PS50072">
    <property type="entry name" value="CSA_PPIASE_2"/>
    <property type="match status" value="1"/>
</dbReference>
<comment type="catalytic activity">
    <reaction evidence="5">
        <text>[protein]-peptidylproline (omega=180) = [protein]-peptidylproline (omega=0)</text>
        <dbReference type="Rhea" id="RHEA:16237"/>
        <dbReference type="Rhea" id="RHEA-COMP:10747"/>
        <dbReference type="Rhea" id="RHEA-COMP:10748"/>
        <dbReference type="ChEBI" id="CHEBI:83833"/>
        <dbReference type="ChEBI" id="CHEBI:83834"/>
        <dbReference type="EC" id="5.2.1.8"/>
    </reaction>
</comment>
<dbReference type="AlphaFoldDB" id="A0AAE2SAR5"/>
<dbReference type="RefSeq" id="WP_309489015.1">
    <property type="nucleotide sequence ID" value="NZ_JAENIG010000003.1"/>
</dbReference>
<evidence type="ECO:0000256" key="2">
    <source>
        <dbReference type="ARBA" id="ARBA00007365"/>
    </source>
</evidence>
<dbReference type="Pfam" id="PF00160">
    <property type="entry name" value="Pro_isomerase"/>
    <property type="match status" value="1"/>
</dbReference>
<dbReference type="PIRSF" id="PIRSF001467">
    <property type="entry name" value="Peptidylpro_ismrse"/>
    <property type="match status" value="1"/>
</dbReference>
<dbReference type="PANTHER" id="PTHR45625:SF4">
    <property type="entry name" value="PEPTIDYLPROLYL ISOMERASE DOMAIN AND WD REPEAT-CONTAINING PROTEIN 1"/>
    <property type="match status" value="1"/>
</dbReference>
<organism evidence="7 8">
    <name type="scientific">Oceaniferula flava</name>
    <dbReference type="NCBI Taxonomy" id="2800421"/>
    <lineage>
        <taxon>Bacteria</taxon>
        <taxon>Pseudomonadati</taxon>
        <taxon>Verrucomicrobiota</taxon>
        <taxon>Verrucomicrobiia</taxon>
        <taxon>Verrucomicrobiales</taxon>
        <taxon>Verrucomicrobiaceae</taxon>
        <taxon>Oceaniferula</taxon>
    </lineage>
</organism>
<evidence type="ECO:0000313" key="7">
    <source>
        <dbReference type="EMBL" id="MBK1854408.1"/>
    </source>
</evidence>
<keyword evidence="8" id="KW-1185">Reference proteome</keyword>
<evidence type="ECO:0000256" key="3">
    <source>
        <dbReference type="ARBA" id="ARBA00023110"/>
    </source>
</evidence>
<dbReference type="GO" id="GO:0003755">
    <property type="term" value="F:peptidyl-prolyl cis-trans isomerase activity"/>
    <property type="evidence" value="ECO:0007669"/>
    <property type="project" value="UniProtKB-UniRule"/>
</dbReference>
<dbReference type="EMBL" id="JAENIG010000003">
    <property type="protein sequence ID" value="MBK1854408.1"/>
    <property type="molecule type" value="Genomic_DNA"/>
</dbReference>
<evidence type="ECO:0000256" key="1">
    <source>
        <dbReference type="ARBA" id="ARBA00002388"/>
    </source>
</evidence>
<evidence type="ECO:0000313" key="8">
    <source>
        <dbReference type="Proteomes" id="UP000634206"/>
    </source>
</evidence>
<feature type="domain" description="PPIase cyclophilin-type" evidence="6">
    <location>
        <begin position="16"/>
        <end position="136"/>
    </location>
</feature>
<dbReference type="SUPFAM" id="SSF50891">
    <property type="entry name" value="Cyclophilin-like"/>
    <property type="match status" value="1"/>
</dbReference>
<protein>
    <recommendedName>
        <fullName evidence="5">Peptidyl-prolyl cis-trans isomerase</fullName>
        <shortName evidence="5">PPIase</shortName>
        <ecNumber evidence="5">5.2.1.8</ecNumber>
    </recommendedName>
</protein>
<accession>A0AAE2SAR5</accession>
<dbReference type="InterPro" id="IPR002130">
    <property type="entry name" value="Cyclophilin-type_PPIase_dom"/>
</dbReference>
<name>A0AAE2SAR5_9BACT</name>
<evidence type="ECO:0000256" key="4">
    <source>
        <dbReference type="ARBA" id="ARBA00023235"/>
    </source>
</evidence>
<sequence>MSEITDINITMKTSKGPINIRMFAGDAQVTCASFLNLASRGFYDGLVFHRVIPNFMIQGGDPTGSGMGGPGYKFECECKPHLKHDKAGILSMANAGPNTNGSQFFITHGPTPHLNGKHTVFGEVTEGQDVVDSIAQGDKIESIEIKDSTDALFAAQADRIKDWNSAA</sequence>
<proteinExistence type="inferred from homology"/>
<dbReference type="PANTHER" id="PTHR45625">
    <property type="entry name" value="PEPTIDYL-PROLYL CIS-TRANS ISOMERASE-RELATED"/>
    <property type="match status" value="1"/>
</dbReference>
<reference evidence="7" key="1">
    <citation type="submission" date="2021-01" db="EMBL/GenBank/DDBJ databases">
        <title>Modified the classification status of verrucomicrobia.</title>
        <authorList>
            <person name="Feng X."/>
        </authorList>
    </citation>
    <scope>NUCLEOTIDE SEQUENCE</scope>
    <source>
        <strain evidence="7">5K15</strain>
    </source>
</reference>